<organism evidence="1 2">
    <name type="scientific">Eumeta variegata</name>
    <name type="common">Bagworm moth</name>
    <name type="synonym">Eumeta japonica</name>
    <dbReference type="NCBI Taxonomy" id="151549"/>
    <lineage>
        <taxon>Eukaryota</taxon>
        <taxon>Metazoa</taxon>
        <taxon>Ecdysozoa</taxon>
        <taxon>Arthropoda</taxon>
        <taxon>Hexapoda</taxon>
        <taxon>Insecta</taxon>
        <taxon>Pterygota</taxon>
        <taxon>Neoptera</taxon>
        <taxon>Endopterygota</taxon>
        <taxon>Lepidoptera</taxon>
        <taxon>Glossata</taxon>
        <taxon>Ditrysia</taxon>
        <taxon>Tineoidea</taxon>
        <taxon>Psychidae</taxon>
        <taxon>Oiketicinae</taxon>
        <taxon>Eumeta</taxon>
    </lineage>
</organism>
<evidence type="ECO:0000313" key="1">
    <source>
        <dbReference type="EMBL" id="GBP89661.1"/>
    </source>
</evidence>
<evidence type="ECO:0000313" key="2">
    <source>
        <dbReference type="Proteomes" id="UP000299102"/>
    </source>
</evidence>
<dbReference type="OrthoDB" id="2668416at2759"/>
<dbReference type="Proteomes" id="UP000299102">
    <property type="component" value="Unassembled WGS sequence"/>
</dbReference>
<protein>
    <submittedName>
        <fullName evidence="1">Uncharacterized protein</fullName>
    </submittedName>
</protein>
<reference evidence="1 2" key="1">
    <citation type="journal article" date="2019" name="Commun. Biol.">
        <title>The bagworm genome reveals a unique fibroin gene that provides high tensile strength.</title>
        <authorList>
            <person name="Kono N."/>
            <person name="Nakamura H."/>
            <person name="Ohtoshi R."/>
            <person name="Tomita M."/>
            <person name="Numata K."/>
            <person name="Arakawa K."/>
        </authorList>
    </citation>
    <scope>NUCLEOTIDE SEQUENCE [LARGE SCALE GENOMIC DNA]</scope>
</reference>
<dbReference type="AlphaFoldDB" id="A0A4C1ZLB0"/>
<gene>
    <name evidence="1" type="ORF">EVAR_66993_1</name>
</gene>
<keyword evidence="2" id="KW-1185">Reference proteome</keyword>
<proteinExistence type="predicted"/>
<accession>A0A4C1ZLB0</accession>
<dbReference type="EMBL" id="BGZK01002017">
    <property type="protein sequence ID" value="GBP89661.1"/>
    <property type="molecule type" value="Genomic_DNA"/>
</dbReference>
<sequence length="77" mass="8566">MDDLDLASVIYLEDKLSSEEKNSRMAEDNLFKSRGTGGAWAALPISPLTFETTATIDEYIITAAKCRHRYPIKGTKV</sequence>
<name>A0A4C1ZLB0_EUMVA</name>
<comment type="caution">
    <text evidence="1">The sequence shown here is derived from an EMBL/GenBank/DDBJ whole genome shotgun (WGS) entry which is preliminary data.</text>
</comment>